<keyword evidence="3" id="KW-0378">Hydrolase</keyword>
<dbReference type="Gene3D" id="3.40.50.1820">
    <property type="entry name" value="alpha/beta hydrolase"/>
    <property type="match status" value="1"/>
</dbReference>
<evidence type="ECO:0000313" key="3">
    <source>
        <dbReference type="EMBL" id="OCL07104.1"/>
    </source>
</evidence>
<accession>A0A8E2EYA5</accession>
<dbReference type="PRINTS" id="PR00111">
    <property type="entry name" value="ABHYDROLASE"/>
</dbReference>
<dbReference type="GO" id="GO:0047372">
    <property type="term" value="F:monoacylglycerol lipase activity"/>
    <property type="evidence" value="ECO:0007669"/>
    <property type="project" value="TreeGrafter"/>
</dbReference>
<feature type="domain" description="AB hydrolase-1" evidence="2">
    <location>
        <begin position="80"/>
        <end position="287"/>
    </location>
</feature>
<dbReference type="PANTHER" id="PTHR43798">
    <property type="entry name" value="MONOACYLGLYCEROL LIPASE"/>
    <property type="match status" value="1"/>
</dbReference>
<dbReference type="GO" id="GO:0046464">
    <property type="term" value="P:acylglycerol catabolic process"/>
    <property type="evidence" value="ECO:0007669"/>
    <property type="project" value="TreeGrafter"/>
</dbReference>
<dbReference type="PANTHER" id="PTHR43798:SF33">
    <property type="entry name" value="HYDROLASE, PUTATIVE (AFU_ORTHOLOGUE AFUA_2G14860)-RELATED"/>
    <property type="match status" value="1"/>
</dbReference>
<dbReference type="Pfam" id="PF00561">
    <property type="entry name" value="Abhydrolase_1"/>
    <property type="match status" value="1"/>
</dbReference>
<feature type="signal peptide" evidence="1">
    <location>
        <begin position="1"/>
        <end position="20"/>
    </location>
</feature>
<feature type="chain" id="PRO_5034531430" evidence="1">
    <location>
        <begin position="21"/>
        <end position="349"/>
    </location>
</feature>
<dbReference type="SUPFAM" id="SSF53474">
    <property type="entry name" value="alpha/beta-Hydrolases"/>
    <property type="match status" value="1"/>
</dbReference>
<dbReference type="EMBL" id="KV749929">
    <property type="protein sequence ID" value="OCL07104.1"/>
    <property type="molecule type" value="Genomic_DNA"/>
</dbReference>
<dbReference type="InterPro" id="IPR000073">
    <property type="entry name" value="AB_hydrolase_1"/>
</dbReference>
<evidence type="ECO:0000259" key="2">
    <source>
        <dbReference type="Pfam" id="PF00561"/>
    </source>
</evidence>
<dbReference type="GO" id="GO:0016020">
    <property type="term" value="C:membrane"/>
    <property type="evidence" value="ECO:0007669"/>
    <property type="project" value="TreeGrafter"/>
</dbReference>
<evidence type="ECO:0000256" key="1">
    <source>
        <dbReference type="SAM" id="SignalP"/>
    </source>
</evidence>
<dbReference type="Proteomes" id="UP000250140">
    <property type="component" value="Unassembled WGS sequence"/>
</dbReference>
<proteinExistence type="predicted"/>
<evidence type="ECO:0000313" key="4">
    <source>
        <dbReference type="Proteomes" id="UP000250140"/>
    </source>
</evidence>
<dbReference type="OrthoDB" id="10249433at2759"/>
<gene>
    <name evidence="3" type="ORF">AOQ84DRAFT_355158</name>
</gene>
<sequence>MKLHYYLVTVTLAVFARTIASHPNSMLDPDPAEAPNTPAFGSDFTYPFLIHHYHFVSQGQPLWMTYMDIQPSCTPNHQTVMLMHGKNFCGATWNATIHVLAAAGYRVIVPDQIGWCKSSKPHGYQFSLHQLSLNTYNLLEHLGIPAKQNITVIGHSMGGMTATRFALMYPTFTERLVLANPIGLEDWKALGVPYQPIITSYSQELASNYASIRAYEQSTYYANTWNSSYDVWVNMLVDIYRNPFYGAAFAWDMALATDMVFTQPVVYEFPLITSKTLLLIGDKDNTAIGKAWAPDSVKPLLGHYEVLGKKVAALINGSKLIEFADLGHAPQIQAPDLFHDALMGWLKAT</sequence>
<organism evidence="3 4">
    <name type="scientific">Glonium stellatum</name>
    <dbReference type="NCBI Taxonomy" id="574774"/>
    <lineage>
        <taxon>Eukaryota</taxon>
        <taxon>Fungi</taxon>
        <taxon>Dikarya</taxon>
        <taxon>Ascomycota</taxon>
        <taxon>Pezizomycotina</taxon>
        <taxon>Dothideomycetes</taxon>
        <taxon>Pleosporomycetidae</taxon>
        <taxon>Gloniales</taxon>
        <taxon>Gloniaceae</taxon>
        <taxon>Glonium</taxon>
    </lineage>
</organism>
<name>A0A8E2EYA5_9PEZI</name>
<dbReference type="InterPro" id="IPR029058">
    <property type="entry name" value="AB_hydrolase_fold"/>
</dbReference>
<dbReference type="AlphaFoldDB" id="A0A8E2EYA5"/>
<dbReference type="InterPro" id="IPR050266">
    <property type="entry name" value="AB_hydrolase_sf"/>
</dbReference>
<reference evidence="3 4" key="1">
    <citation type="journal article" date="2016" name="Nat. Commun.">
        <title>Ectomycorrhizal ecology is imprinted in the genome of the dominant symbiotic fungus Cenococcum geophilum.</title>
        <authorList>
            <consortium name="DOE Joint Genome Institute"/>
            <person name="Peter M."/>
            <person name="Kohler A."/>
            <person name="Ohm R.A."/>
            <person name="Kuo A."/>
            <person name="Krutzmann J."/>
            <person name="Morin E."/>
            <person name="Arend M."/>
            <person name="Barry K.W."/>
            <person name="Binder M."/>
            <person name="Choi C."/>
            <person name="Clum A."/>
            <person name="Copeland A."/>
            <person name="Grisel N."/>
            <person name="Haridas S."/>
            <person name="Kipfer T."/>
            <person name="LaButti K."/>
            <person name="Lindquist E."/>
            <person name="Lipzen A."/>
            <person name="Maire R."/>
            <person name="Meier B."/>
            <person name="Mihaltcheva S."/>
            <person name="Molinier V."/>
            <person name="Murat C."/>
            <person name="Poggeler S."/>
            <person name="Quandt C.A."/>
            <person name="Sperisen C."/>
            <person name="Tritt A."/>
            <person name="Tisserant E."/>
            <person name="Crous P.W."/>
            <person name="Henrissat B."/>
            <person name="Nehls U."/>
            <person name="Egli S."/>
            <person name="Spatafora J.W."/>
            <person name="Grigoriev I.V."/>
            <person name="Martin F.M."/>
        </authorList>
    </citation>
    <scope>NUCLEOTIDE SEQUENCE [LARGE SCALE GENOMIC DNA]</scope>
    <source>
        <strain evidence="3 4">CBS 207.34</strain>
    </source>
</reference>
<keyword evidence="1" id="KW-0732">Signal</keyword>
<keyword evidence="4" id="KW-1185">Reference proteome</keyword>
<protein>
    <submittedName>
        <fullName evidence="3">Alpha/beta-hydrolase</fullName>
    </submittedName>
</protein>